<evidence type="ECO:0000313" key="3">
    <source>
        <dbReference type="EMBL" id="MEJ4138608.1"/>
    </source>
</evidence>
<evidence type="ECO:0000256" key="2">
    <source>
        <dbReference type="SAM" id="SignalP"/>
    </source>
</evidence>
<dbReference type="Pfam" id="PF03583">
    <property type="entry name" value="LIP"/>
    <property type="match status" value="1"/>
</dbReference>
<proteinExistence type="predicted"/>
<name>A0ABU8P496_9CORY</name>
<dbReference type="Gene3D" id="3.40.50.1820">
    <property type="entry name" value="alpha/beta hydrolase"/>
    <property type="match status" value="1"/>
</dbReference>
<dbReference type="SUPFAM" id="SSF53474">
    <property type="entry name" value="alpha/beta-Hydrolases"/>
    <property type="match status" value="1"/>
</dbReference>
<dbReference type="Gene3D" id="1.10.260.130">
    <property type="match status" value="1"/>
</dbReference>
<dbReference type="InterPro" id="IPR029058">
    <property type="entry name" value="AB_hydrolase_fold"/>
</dbReference>
<feature type="region of interest" description="Disordered" evidence="1">
    <location>
        <begin position="72"/>
        <end position="93"/>
    </location>
</feature>
<reference evidence="3 4" key="1">
    <citation type="submission" date="2024-02" db="EMBL/GenBank/DDBJ databases">
        <title>Whole genome sequencing and characterization of Corynebacterium isolated from the ocular surface of dry eye disease sufferers.</title>
        <authorList>
            <person name="Naqvi M."/>
        </authorList>
    </citation>
    <scope>NUCLEOTIDE SEQUENCE [LARGE SCALE GENOMIC DNA]</scope>
    <source>
        <strain evidence="3 4">PCR27</strain>
    </source>
</reference>
<dbReference type="PANTHER" id="PTHR34853">
    <property type="match status" value="1"/>
</dbReference>
<dbReference type="EMBL" id="JBAHUZ010000010">
    <property type="protein sequence ID" value="MEJ4138608.1"/>
    <property type="molecule type" value="Genomic_DNA"/>
</dbReference>
<keyword evidence="4" id="KW-1185">Reference proteome</keyword>
<keyword evidence="2" id="KW-0732">Signal</keyword>
<dbReference type="PIRSF" id="PIRSF029171">
    <property type="entry name" value="Esterase_LipA"/>
    <property type="match status" value="1"/>
</dbReference>
<protein>
    <submittedName>
        <fullName evidence="3">Lipase family protein</fullName>
    </submittedName>
</protein>
<gene>
    <name evidence="3" type="ORF">V5S76_05665</name>
</gene>
<comment type="caution">
    <text evidence="3">The sequence shown here is derived from an EMBL/GenBank/DDBJ whole genome shotgun (WGS) entry which is preliminary data.</text>
</comment>
<feature type="signal peptide" evidence="2">
    <location>
        <begin position="1"/>
        <end position="22"/>
    </location>
</feature>
<feature type="chain" id="PRO_5046552562" evidence="2">
    <location>
        <begin position="23"/>
        <end position="398"/>
    </location>
</feature>
<dbReference type="Proteomes" id="UP001372244">
    <property type="component" value="Unassembled WGS sequence"/>
</dbReference>
<sequence length="398" mass="42146">MRLLTVCSLILGSLLLPPAANAAVTSARPAPHLEESVARAQVFTYDTTTDAGKPVQASATLYEPTAPWRGKGERPTIVFGPSTRGQGDQCAPSRAGMQVGSVGLSKVGSPTINVSYEYSFYMMALRRGARVIVADLIGLGMPGHHTYVNHIEEAHALLDAARSGLSLAHAPADAPLGFAGYSQGGGASLSAAEYAESYAPELNVVGTYAGAPPTDLPETMRSIDGSAISHVLGYAINGFAERSPEFRDAVLEEFNPRGIDFLRSAATSCVGDSVLTWGFTDTRRLTRTGESLSEIVERKPVIKETLMRQNLGKQVPNAPVMMASSPHDDLISHDQVRRTAGAYCSMGGTIDFIAAPGTSTIPRTGVDHAVPLYLEMPVGLRYLLDRFNGKPAPSNCAA</sequence>
<accession>A0ABU8P496</accession>
<dbReference type="InterPro" id="IPR005152">
    <property type="entry name" value="Lipase_secreted"/>
</dbReference>
<dbReference type="RefSeq" id="WP_337887621.1">
    <property type="nucleotide sequence ID" value="NZ_JBAHUW010000010.1"/>
</dbReference>
<evidence type="ECO:0000313" key="4">
    <source>
        <dbReference type="Proteomes" id="UP001372244"/>
    </source>
</evidence>
<organism evidence="3 4">
    <name type="scientific">Corynebacterium marquesiae</name>
    <dbReference type="NCBI Taxonomy" id="2913503"/>
    <lineage>
        <taxon>Bacteria</taxon>
        <taxon>Bacillati</taxon>
        <taxon>Actinomycetota</taxon>
        <taxon>Actinomycetes</taxon>
        <taxon>Mycobacteriales</taxon>
        <taxon>Corynebacteriaceae</taxon>
        <taxon>Corynebacterium</taxon>
    </lineage>
</organism>
<dbReference type="PANTHER" id="PTHR34853:SF1">
    <property type="entry name" value="LIPASE 5"/>
    <property type="match status" value="1"/>
</dbReference>
<evidence type="ECO:0000256" key="1">
    <source>
        <dbReference type="SAM" id="MobiDB-lite"/>
    </source>
</evidence>